<dbReference type="Gene3D" id="3.30.450.20">
    <property type="entry name" value="PAS domain"/>
    <property type="match status" value="1"/>
</dbReference>
<dbReference type="OrthoDB" id="2485071at2"/>
<keyword evidence="4" id="KW-0812">Transmembrane</keyword>
<protein>
    <recommendedName>
        <fullName evidence="5">HTH araC/xylS-type domain-containing protein</fullName>
    </recommendedName>
</protein>
<dbReference type="EMBL" id="LYPC01000018">
    <property type="protein sequence ID" value="OCT14658.1"/>
    <property type="molecule type" value="Genomic_DNA"/>
</dbReference>
<evidence type="ECO:0000256" key="2">
    <source>
        <dbReference type="ARBA" id="ARBA00023125"/>
    </source>
</evidence>
<dbReference type="Pfam" id="PF12833">
    <property type="entry name" value="HTH_18"/>
    <property type="match status" value="1"/>
</dbReference>
<dbReference type="PROSITE" id="PS01124">
    <property type="entry name" value="HTH_ARAC_FAMILY_2"/>
    <property type="match status" value="1"/>
</dbReference>
<evidence type="ECO:0000259" key="5">
    <source>
        <dbReference type="PROSITE" id="PS01124"/>
    </source>
</evidence>
<dbReference type="InterPro" id="IPR009057">
    <property type="entry name" value="Homeodomain-like_sf"/>
</dbReference>
<feature type="domain" description="HTH araC/xylS-type" evidence="5">
    <location>
        <begin position="672"/>
        <end position="770"/>
    </location>
</feature>
<comment type="caution">
    <text evidence="6">The sequence shown here is derived from an EMBL/GenBank/DDBJ whole genome shotgun (WGS) entry which is preliminary data.</text>
</comment>
<name>A0A1C1A2A3_9BACL</name>
<feature type="transmembrane region" description="Helical" evidence="4">
    <location>
        <begin position="17"/>
        <end position="39"/>
    </location>
</feature>
<keyword evidence="1" id="KW-0805">Transcription regulation</keyword>
<gene>
    <name evidence="6" type="ORF">A8709_25075</name>
</gene>
<keyword evidence="7" id="KW-1185">Reference proteome</keyword>
<dbReference type="GO" id="GO:0003700">
    <property type="term" value="F:DNA-binding transcription factor activity"/>
    <property type="evidence" value="ECO:0007669"/>
    <property type="project" value="InterPro"/>
</dbReference>
<dbReference type="STRING" id="512399.A8709_25075"/>
<evidence type="ECO:0000256" key="3">
    <source>
        <dbReference type="ARBA" id="ARBA00023163"/>
    </source>
</evidence>
<dbReference type="SMART" id="SM00342">
    <property type="entry name" value="HTH_ARAC"/>
    <property type="match status" value="1"/>
</dbReference>
<sequence length="776" mass="88655">MKPSHDKSLLTSNFAEYFYYFIGLSLLITITLGGSLYYYSSSVLREEAITSNTNSLTLLRNAQELVLAEVDKSMGNIFLDSFYASYMDYYKKQDMITLQMLQAKLDDVLSTNNYIDSVYIYYHKDAFVLSSQQGPVPLSDFGDKQFASELTSKTFEKSYVKTRLVKKNLKPDESVITIVKAIPIYFTGLPTAYVVINIKGMYIQQVVDSIQTNQNAGIMVADQAGNIITQKAGSNVNITNASEILQMPVGKETDYSVKKIDGVETLVSYMSSEKYGWTYIYTIPMSIVTYKIQLWARTALLFGVFVLLFSVFFSFLFSNRISSPLKRMLSLLRNDLAPEDKKQELTSLKGIKQIERNVTRILDKNRNLENMLQDYEIYSRNQFLRALLVEKEDVTAKTFERLAYYGLTLETDGSFVTCLISMDQYAKFSHEHSEKVRNTLFLQMKESLNNLVFQNQKGFILELETNQIALVLNFGPRIEISEAKQIAYAILKEAQALIAVTDAYTFTFGVSTPYIGLEQLNVSYYEATVAANYKLILGNNNIILYENMEKGEKHIAYPVSIERNLLNSLKMGDSGAVTGYFAEFETYMGQQATDHIEIVRSFFLQLFSSSITCIYEMDSDLEVGVLMQNVTYTDLLREETMHGMVAYMSNVYDQIITYLEAKRNVKNQELVDKVKAFILNHLGLDLSQERLSEQFYISSSYLRKIFKDETGETIKDFILAERMRKAKELLAHTSVKISDIAEQIGYMSGQSFSKAFKLEEGKTPIAYREEQQRVLK</sequence>
<dbReference type="Gene3D" id="1.10.10.60">
    <property type="entry name" value="Homeodomain-like"/>
    <property type="match status" value="2"/>
</dbReference>
<evidence type="ECO:0000256" key="1">
    <source>
        <dbReference type="ARBA" id="ARBA00023015"/>
    </source>
</evidence>
<keyword evidence="4" id="KW-0472">Membrane</keyword>
<reference evidence="7" key="1">
    <citation type="submission" date="2016-05" db="EMBL/GenBank/DDBJ databases">
        <title>Paenibacillus oryzae. sp. nov., isolated from the rice root.</title>
        <authorList>
            <person name="Zhang J."/>
            <person name="Zhang X."/>
        </authorList>
    </citation>
    <scope>NUCLEOTIDE SEQUENCE [LARGE SCALE GENOMIC DNA]</scope>
    <source>
        <strain evidence="7">KCTC13222</strain>
    </source>
</reference>
<keyword evidence="4" id="KW-1133">Transmembrane helix</keyword>
<dbReference type="InterPro" id="IPR018062">
    <property type="entry name" value="HTH_AraC-typ_CS"/>
</dbReference>
<accession>A0A1C1A2A3</accession>
<dbReference type="Proteomes" id="UP000093309">
    <property type="component" value="Unassembled WGS sequence"/>
</dbReference>
<dbReference type="CDD" id="cd18774">
    <property type="entry name" value="PDC2_HK_sensor"/>
    <property type="match status" value="1"/>
</dbReference>
<evidence type="ECO:0000313" key="7">
    <source>
        <dbReference type="Proteomes" id="UP000093309"/>
    </source>
</evidence>
<dbReference type="InterPro" id="IPR018060">
    <property type="entry name" value="HTH_AraC"/>
</dbReference>
<keyword evidence="3" id="KW-0804">Transcription</keyword>
<dbReference type="PANTHER" id="PTHR43280">
    <property type="entry name" value="ARAC-FAMILY TRANSCRIPTIONAL REGULATOR"/>
    <property type="match status" value="1"/>
</dbReference>
<dbReference type="GO" id="GO:0043565">
    <property type="term" value="F:sequence-specific DNA binding"/>
    <property type="evidence" value="ECO:0007669"/>
    <property type="project" value="InterPro"/>
</dbReference>
<feature type="transmembrane region" description="Helical" evidence="4">
    <location>
        <begin position="294"/>
        <end position="317"/>
    </location>
</feature>
<dbReference type="RefSeq" id="WP_065852897.1">
    <property type="nucleotide sequence ID" value="NZ_LYPC01000018.1"/>
</dbReference>
<dbReference type="Pfam" id="PF17853">
    <property type="entry name" value="GGDEF_2"/>
    <property type="match status" value="1"/>
</dbReference>
<evidence type="ECO:0000256" key="4">
    <source>
        <dbReference type="SAM" id="Phobius"/>
    </source>
</evidence>
<dbReference type="AlphaFoldDB" id="A0A1C1A2A3"/>
<evidence type="ECO:0000313" key="6">
    <source>
        <dbReference type="EMBL" id="OCT14658.1"/>
    </source>
</evidence>
<dbReference type="PROSITE" id="PS00041">
    <property type="entry name" value="HTH_ARAC_FAMILY_1"/>
    <property type="match status" value="1"/>
</dbReference>
<dbReference type="InterPro" id="IPR041522">
    <property type="entry name" value="CdaR_GGDEF"/>
</dbReference>
<proteinExistence type="predicted"/>
<dbReference type="PANTHER" id="PTHR43280:SF2">
    <property type="entry name" value="HTH-TYPE TRANSCRIPTIONAL REGULATOR EXSA"/>
    <property type="match status" value="1"/>
</dbReference>
<organism evidence="6 7">
    <name type="scientific">Paenibacillus pectinilyticus</name>
    <dbReference type="NCBI Taxonomy" id="512399"/>
    <lineage>
        <taxon>Bacteria</taxon>
        <taxon>Bacillati</taxon>
        <taxon>Bacillota</taxon>
        <taxon>Bacilli</taxon>
        <taxon>Bacillales</taxon>
        <taxon>Paenibacillaceae</taxon>
        <taxon>Paenibacillus</taxon>
    </lineage>
</organism>
<dbReference type="SUPFAM" id="SSF46689">
    <property type="entry name" value="Homeodomain-like"/>
    <property type="match status" value="2"/>
</dbReference>
<keyword evidence="2" id="KW-0238">DNA-binding</keyword>